<feature type="coiled-coil region" evidence="1">
    <location>
        <begin position="61"/>
        <end position="95"/>
    </location>
</feature>
<dbReference type="InParanoid" id="G7EAG4"/>
<evidence type="ECO:0000256" key="2">
    <source>
        <dbReference type="SAM" id="MobiDB-lite"/>
    </source>
</evidence>
<evidence type="ECO:0000313" key="3">
    <source>
        <dbReference type="EMBL" id="GAA99824.1"/>
    </source>
</evidence>
<feature type="compositionally biased region" description="Basic and acidic residues" evidence="2">
    <location>
        <begin position="38"/>
        <end position="52"/>
    </location>
</feature>
<feature type="region of interest" description="Disordered" evidence="2">
    <location>
        <begin position="1"/>
        <end position="59"/>
    </location>
</feature>
<dbReference type="Proteomes" id="UP000009131">
    <property type="component" value="Unassembled WGS sequence"/>
</dbReference>
<dbReference type="eggNOG" id="ENOG502T6H6">
    <property type="taxonomic scope" value="Eukaryota"/>
</dbReference>
<dbReference type="AlphaFoldDB" id="G7EAG4"/>
<dbReference type="RefSeq" id="XP_014570937.1">
    <property type="nucleotide sequence ID" value="XM_014715451.1"/>
</dbReference>
<accession>G7EAG4</accession>
<dbReference type="EMBL" id="BABT02000240">
    <property type="protein sequence ID" value="GAA99824.1"/>
    <property type="molecule type" value="Genomic_DNA"/>
</dbReference>
<sequence length="342" mass="37073">MQPLLPAQTDSSGPAAKAKRQWTIIPRPAPGRKPAGKKPIEHEEPEEEMRASKRERRQAHLSTLLKRIEDLESSERNLRQENERLRSELLCARRSLETRTEDVVPSLSKPSSIKLRPGRPNAPSQEAKQPIWAFHELKLDDKVAGPVCNGDPKTCAACADDPLGQAFCNALSKTVCSTAPCAGCPNRKRTLGIMLDEEVDMTEYTNDLCCGTPSLCGSKTCGEGSLSSSSDFASLRSVSSRAGSSAEMPANEAWRQLRAHPNIGFADLQMLADVVAQSSKCSGPRIPSPVPMPAMGLKRSALAASTELDRRPVSPRLTVDEEGVRAALALLSGRRESLKEVS</sequence>
<comment type="caution">
    <text evidence="3">The sequence shown here is derived from an EMBL/GenBank/DDBJ whole genome shotgun (WGS) entry which is preliminary data.</text>
</comment>
<protein>
    <recommendedName>
        <fullName evidence="5">BZIP domain-containing protein</fullName>
    </recommendedName>
</protein>
<name>G7EAG4_MIXOS</name>
<dbReference type="HOGENOM" id="CLU_811555_0_0_1"/>
<evidence type="ECO:0008006" key="5">
    <source>
        <dbReference type="Google" id="ProtNLM"/>
    </source>
</evidence>
<dbReference type="OrthoDB" id="5374328at2759"/>
<organism evidence="3 4">
    <name type="scientific">Mixia osmundae (strain CBS 9802 / IAM 14324 / JCM 22182 / KY 12970)</name>
    <dbReference type="NCBI Taxonomy" id="764103"/>
    <lineage>
        <taxon>Eukaryota</taxon>
        <taxon>Fungi</taxon>
        <taxon>Dikarya</taxon>
        <taxon>Basidiomycota</taxon>
        <taxon>Pucciniomycotina</taxon>
        <taxon>Mixiomycetes</taxon>
        <taxon>Mixiales</taxon>
        <taxon>Mixiaceae</taxon>
        <taxon>Mixia</taxon>
    </lineage>
</organism>
<evidence type="ECO:0000256" key="1">
    <source>
        <dbReference type="SAM" id="Coils"/>
    </source>
</evidence>
<keyword evidence="1" id="KW-0175">Coiled coil</keyword>
<dbReference type="OMA" id="WAFHELK"/>
<evidence type="ECO:0000313" key="4">
    <source>
        <dbReference type="Proteomes" id="UP000009131"/>
    </source>
</evidence>
<proteinExistence type="predicted"/>
<gene>
    <name evidence="3" type="primary">Mo06527</name>
    <name evidence="3" type="ORF">E5Q_06527</name>
</gene>
<reference evidence="3 4" key="2">
    <citation type="journal article" date="2012" name="Open Biol.">
        <title>Characteristics of nucleosomes and linker DNA regions on the genome of the basidiomycete Mixia osmundae revealed by mono- and dinucleosome mapping.</title>
        <authorList>
            <person name="Nishida H."/>
            <person name="Kondo S."/>
            <person name="Matsumoto T."/>
            <person name="Suzuki Y."/>
            <person name="Yoshikawa H."/>
            <person name="Taylor T.D."/>
            <person name="Sugiyama J."/>
        </authorList>
    </citation>
    <scope>NUCLEOTIDE SEQUENCE [LARGE SCALE GENOMIC DNA]</scope>
    <source>
        <strain evidence="4">CBS 9802 / IAM 14324 / JCM 22182 / KY 12970</strain>
    </source>
</reference>
<feature type="region of interest" description="Disordered" evidence="2">
    <location>
        <begin position="100"/>
        <end position="125"/>
    </location>
</feature>
<keyword evidence="4" id="KW-1185">Reference proteome</keyword>
<reference evidence="3 4" key="1">
    <citation type="journal article" date="2011" name="J. Gen. Appl. Microbiol.">
        <title>Draft genome sequencing of the enigmatic basidiomycete Mixia osmundae.</title>
        <authorList>
            <person name="Nishida H."/>
            <person name="Nagatsuka Y."/>
            <person name="Sugiyama J."/>
        </authorList>
    </citation>
    <scope>NUCLEOTIDE SEQUENCE [LARGE SCALE GENOMIC DNA]</scope>
    <source>
        <strain evidence="4">CBS 9802 / IAM 14324 / JCM 22182 / KY 12970</strain>
    </source>
</reference>
<dbReference type="STRING" id="764103.G7EAG4"/>